<feature type="compositionally biased region" description="Polar residues" evidence="1">
    <location>
        <begin position="52"/>
        <end position="64"/>
    </location>
</feature>
<evidence type="ECO:0000313" key="3">
    <source>
        <dbReference type="Proteomes" id="UP001162483"/>
    </source>
</evidence>
<evidence type="ECO:0000256" key="1">
    <source>
        <dbReference type="SAM" id="MobiDB-lite"/>
    </source>
</evidence>
<feature type="non-terminal residue" evidence="2">
    <location>
        <position position="1"/>
    </location>
</feature>
<dbReference type="PANTHER" id="PTHR31691">
    <property type="entry name" value="ROTATIN"/>
    <property type="match status" value="1"/>
</dbReference>
<sequence length="224" mass="25367">EKDEQRHLAFQAASCLHHLSTLLRSRLNFHRDPGFLSTKQEVISQNSSVSYYTPATRNSRNPSPVNEHLRPSVVGRTSQRLRGDGQDWDATSSSGNSIQAQVNSRTSHLLPLDRGHLDPPEVENEDMLDLQFQQLSLPQFCVLILESATPLLKSERRKMLQLVLELLSENLVLLCDAISENVWEDRSLIGQELRCKLLFVLDTLGEVILYHKNNNSSEKPDSSL</sequence>
<dbReference type="InterPro" id="IPR030791">
    <property type="entry name" value="Rotatin"/>
</dbReference>
<keyword evidence="3" id="KW-1185">Reference proteome</keyword>
<dbReference type="PANTHER" id="PTHR31691:SF1">
    <property type="entry name" value="ROTATIN"/>
    <property type="match status" value="1"/>
</dbReference>
<name>A0ABN9ASA1_9NEOB</name>
<dbReference type="EMBL" id="CATNWA010000585">
    <property type="protein sequence ID" value="CAI9537441.1"/>
    <property type="molecule type" value="Genomic_DNA"/>
</dbReference>
<accession>A0ABN9ASA1</accession>
<dbReference type="Proteomes" id="UP001162483">
    <property type="component" value="Unassembled WGS sequence"/>
</dbReference>
<organism evidence="2 3">
    <name type="scientific">Staurois parvus</name>
    <dbReference type="NCBI Taxonomy" id="386267"/>
    <lineage>
        <taxon>Eukaryota</taxon>
        <taxon>Metazoa</taxon>
        <taxon>Chordata</taxon>
        <taxon>Craniata</taxon>
        <taxon>Vertebrata</taxon>
        <taxon>Euteleostomi</taxon>
        <taxon>Amphibia</taxon>
        <taxon>Batrachia</taxon>
        <taxon>Anura</taxon>
        <taxon>Neobatrachia</taxon>
        <taxon>Ranoidea</taxon>
        <taxon>Ranidae</taxon>
        <taxon>Staurois</taxon>
    </lineage>
</organism>
<reference evidence="2" key="1">
    <citation type="submission" date="2023-05" db="EMBL/GenBank/DDBJ databases">
        <authorList>
            <person name="Stuckert A."/>
        </authorList>
    </citation>
    <scope>NUCLEOTIDE SEQUENCE</scope>
</reference>
<protein>
    <submittedName>
        <fullName evidence="2">Uncharacterized protein</fullName>
    </submittedName>
</protein>
<comment type="caution">
    <text evidence="2">The sequence shown here is derived from an EMBL/GenBank/DDBJ whole genome shotgun (WGS) entry which is preliminary data.</text>
</comment>
<feature type="region of interest" description="Disordered" evidence="1">
    <location>
        <begin position="52"/>
        <end position="98"/>
    </location>
</feature>
<evidence type="ECO:0000313" key="2">
    <source>
        <dbReference type="EMBL" id="CAI9537441.1"/>
    </source>
</evidence>
<gene>
    <name evidence="2" type="ORF">SPARVUS_LOCUS1219793</name>
</gene>
<proteinExistence type="predicted"/>
<feature type="compositionally biased region" description="Polar residues" evidence="1">
    <location>
        <begin position="89"/>
        <end position="98"/>
    </location>
</feature>
<feature type="non-terminal residue" evidence="2">
    <location>
        <position position="224"/>
    </location>
</feature>